<feature type="domain" description="HBM" evidence="10">
    <location>
        <begin position="138"/>
        <end position="375"/>
    </location>
</feature>
<dbReference type="AlphaFoldDB" id="Q89XI7"/>
<keyword evidence="6" id="KW-0812">Transmembrane</keyword>
<dbReference type="InParanoid" id="Q89XI7"/>
<dbReference type="InterPro" id="IPR004089">
    <property type="entry name" value="MCPsignal_dom"/>
</dbReference>
<feature type="transmembrane region" description="Helical" evidence="6">
    <location>
        <begin position="388"/>
        <end position="408"/>
    </location>
</feature>
<keyword evidence="6" id="KW-1133">Transmembrane helix</keyword>
<dbReference type="EnsemblBacteria" id="BAC45592">
    <property type="protein sequence ID" value="BAC45592"/>
    <property type="gene ID" value="BAC45592"/>
</dbReference>
<dbReference type="CDD" id="cd06225">
    <property type="entry name" value="HAMP"/>
    <property type="match status" value="1"/>
</dbReference>
<reference evidence="12" key="1">
    <citation type="journal article" date="2002" name="DNA Res.">
        <title>Complete genomic sequence of nitrogen-fixing symbiotic bacterium Bradyrhizobium japonicum USDA110.</title>
        <authorList>
            <person name="Kaneko T."/>
            <person name="Nakamura Y."/>
            <person name="Sato S."/>
            <person name="Minamisawa K."/>
            <person name="Uchiumi T."/>
            <person name="Sasamoto S."/>
            <person name="Watanabe A."/>
            <person name="Idesawa K."/>
            <person name="Iriguchi M."/>
            <person name="Kawashima K."/>
            <person name="Kohara M."/>
            <person name="Matsumoto M."/>
            <person name="Shimpo S."/>
            <person name="Tsuruoka H."/>
            <person name="Wada T."/>
            <person name="Yamada M."/>
            <person name="Tabata S."/>
        </authorList>
    </citation>
    <scope>NUCLEOTIDE SEQUENCE [LARGE SCALE GENOMIC DNA]</scope>
    <source>
        <strain evidence="12">JCM 10833 / BCRC 13528 / IAM 13628 / NBRC 14792 / USDA 110</strain>
    </source>
</reference>
<evidence type="ECO:0000256" key="2">
    <source>
        <dbReference type="ARBA" id="ARBA00022519"/>
    </source>
</evidence>
<dbReference type="PROSITE" id="PS51753">
    <property type="entry name" value="HBM"/>
    <property type="match status" value="1"/>
</dbReference>
<dbReference type="GO" id="GO:0005886">
    <property type="term" value="C:plasma membrane"/>
    <property type="evidence" value="ECO:0007669"/>
    <property type="project" value="UniProtKB-SubCell"/>
</dbReference>
<dbReference type="eggNOG" id="COG2770">
    <property type="taxonomic scope" value="Bacteria"/>
</dbReference>
<evidence type="ECO:0000259" key="10">
    <source>
        <dbReference type="PROSITE" id="PS51753"/>
    </source>
</evidence>
<dbReference type="InterPro" id="IPR000727">
    <property type="entry name" value="T_SNARE_dom"/>
</dbReference>
<evidence type="ECO:0000256" key="5">
    <source>
        <dbReference type="PROSITE-ProRule" id="PRU00284"/>
    </source>
</evidence>
<name>Q89XI7_BRADU</name>
<evidence type="ECO:0000259" key="9">
    <source>
        <dbReference type="PROSITE" id="PS50885"/>
    </source>
</evidence>
<proteinExistence type="inferred from homology"/>
<protein>
    <submittedName>
        <fullName evidence="11">Bll0327 protein</fullName>
    </submittedName>
</protein>
<evidence type="ECO:0000256" key="6">
    <source>
        <dbReference type="SAM" id="Phobius"/>
    </source>
</evidence>
<keyword evidence="2" id="KW-1003">Cell membrane</keyword>
<dbReference type="EMBL" id="BA000040">
    <property type="protein sequence ID" value="BAC45592.1"/>
    <property type="molecule type" value="Genomic_DNA"/>
</dbReference>
<dbReference type="PANTHER" id="PTHR32089">
    <property type="entry name" value="METHYL-ACCEPTING CHEMOTAXIS PROTEIN MCPB"/>
    <property type="match status" value="1"/>
</dbReference>
<feature type="domain" description="T-SNARE coiled-coil homology" evidence="8">
    <location>
        <begin position="656"/>
        <end position="718"/>
    </location>
</feature>
<dbReference type="OrthoDB" id="3378718at2"/>
<dbReference type="PROSITE" id="PS50111">
    <property type="entry name" value="CHEMOTAXIS_TRANSDUC_2"/>
    <property type="match status" value="1"/>
</dbReference>
<keyword evidence="12" id="KW-1185">Reference proteome</keyword>
<dbReference type="PANTHER" id="PTHR32089:SF112">
    <property type="entry name" value="LYSOZYME-LIKE PROTEIN-RELATED"/>
    <property type="match status" value="1"/>
</dbReference>
<feature type="domain" description="HAMP" evidence="9">
    <location>
        <begin position="409"/>
        <end position="462"/>
    </location>
</feature>
<dbReference type="Pfam" id="PF00015">
    <property type="entry name" value="MCPsignal"/>
    <property type="match status" value="1"/>
</dbReference>
<dbReference type="GO" id="GO:0006935">
    <property type="term" value="P:chemotaxis"/>
    <property type="evidence" value="ECO:0000318"/>
    <property type="project" value="GO_Central"/>
</dbReference>
<dbReference type="SMART" id="SM00304">
    <property type="entry name" value="HAMP"/>
    <property type="match status" value="1"/>
</dbReference>
<keyword evidence="2" id="KW-0997">Cell inner membrane</keyword>
<dbReference type="eggNOG" id="COG0840">
    <property type="taxonomic scope" value="Bacteria"/>
</dbReference>
<evidence type="ECO:0000256" key="3">
    <source>
        <dbReference type="ARBA" id="ARBA00023224"/>
    </source>
</evidence>
<dbReference type="SMART" id="SM00283">
    <property type="entry name" value="MA"/>
    <property type="match status" value="1"/>
</dbReference>
<keyword evidence="6" id="KW-0472">Membrane</keyword>
<dbReference type="STRING" id="224911.AAV28_40885"/>
<dbReference type="Pfam" id="PF00672">
    <property type="entry name" value="HAMP"/>
    <property type="match status" value="1"/>
</dbReference>
<accession>Q89XI7</accession>
<comment type="similarity">
    <text evidence="4">Belongs to the methyl-accepting chemotaxis (MCP) protein family.</text>
</comment>
<dbReference type="PATRIC" id="fig|224911.5.peg.325"/>
<evidence type="ECO:0000259" key="7">
    <source>
        <dbReference type="PROSITE" id="PS50111"/>
    </source>
</evidence>
<dbReference type="Gene3D" id="6.10.340.10">
    <property type="match status" value="1"/>
</dbReference>
<comment type="subcellular location">
    <subcellularLocation>
        <location evidence="1">Cell inner membrane</location>
        <topology evidence="1">Multi-pass membrane protein</topology>
    </subcellularLocation>
</comment>
<organism evidence="11 12">
    <name type="scientific">Bradyrhizobium diazoefficiens (strain JCM 10833 / BCRC 13528 / IAM 13628 / NBRC 14792 / USDA 110)</name>
    <dbReference type="NCBI Taxonomy" id="224911"/>
    <lineage>
        <taxon>Bacteria</taxon>
        <taxon>Pseudomonadati</taxon>
        <taxon>Pseudomonadota</taxon>
        <taxon>Alphaproteobacteria</taxon>
        <taxon>Hyphomicrobiales</taxon>
        <taxon>Nitrobacteraceae</taxon>
        <taxon>Bradyrhizobium</taxon>
    </lineage>
</organism>
<dbReference type="PROSITE" id="PS50192">
    <property type="entry name" value="T_SNARE"/>
    <property type="match status" value="1"/>
</dbReference>
<evidence type="ECO:0000313" key="12">
    <source>
        <dbReference type="Proteomes" id="UP000002526"/>
    </source>
</evidence>
<dbReference type="SMART" id="SM01358">
    <property type="entry name" value="HBM"/>
    <property type="match status" value="1"/>
</dbReference>
<dbReference type="InterPro" id="IPR032255">
    <property type="entry name" value="HBM"/>
</dbReference>
<dbReference type="Proteomes" id="UP000002526">
    <property type="component" value="Chromosome"/>
</dbReference>
<evidence type="ECO:0000259" key="8">
    <source>
        <dbReference type="PROSITE" id="PS50192"/>
    </source>
</evidence>
<gene>
    <name evidence="11" type="ordered locus">bll0327</name>
</gene>
<sequence>MPDKCPTSLQRIRRFPVSRNTAPHGLVRLVAREGPETLSTRGAGRTDLPPLDVSALIFRTRSERAASGPRDRCKNIRLGVGMSGRIASPSKRTIFPTLRFRAKIILGFAAVLVISAGSMAFAYFGFERVSSGVGSYRTSVSEADLARNIDRELLAYRSSARYFVVTGKEDDAKAALEAEASLKNAIDQAIKGAKRPARQESLNKLAKEFSNFSATFAKILQAKRDSALLVQNQLQRNANLLKYKLDDIGNNASDAEAQAIEFGTKQVNAQFQTASSAASNFILNSDQAVATSALARLKFVENSLGAVYSMDDKIVAGLKDAKVLLAAYRDALEKLIANAKMVDELVTEMSGSAGAILQGATAMKADLVAEQQRLDTESEATIGQTEQLVLMLAVGGTLLGAILAFLLGTGISRPMIAMCKAMRELASGNFDVVLPGLGRKDEIGEMAGAVEEFKVQAVAKAERDAAASEAQNKELATARRSELIRFADDFESAVGAIVSNVSASAVQLESAASTLTRTAETTQSLSSQVAGVSEQASSNMQSVATATEELSASVEEIGRQVRDSSRIAEAAVVQAKETDGRIGKLSHAAQQIGEVVKLITAIAEQTNLLALNATIEAARAGEAGRGFAVVASEVKSLASQTAKATDEISSHITGMQGATAESVAAIKEIGATIGQISSISTSIASAVEQQGAATQEIARSVQTVAQGTHAAATDIGQVNRGAAETGSASEEVLNSAKTLSSESTRLRAELDRFMANIRAA</sequence>
<dbReference type="Gene3D" id="1.10.287.950">
    <property type="entry name" value="Methyl-accepting chemotaxis protein"/>
    <property type="match status" value="1"/>
</dbReference>
<feature type="domain" description="Methyl-accepting transducer" evidence="7">
    <location>
        <begin position="504"/>
        <end position="740"/>
    </location>
</feature>
<dbReference type="SUPFAM" id="SSF58104">
    <property type="entry name" value="Methyl-accepting chemotaxis protein (MCP) signaling domain"/>
    <property type="match status" value="1"/>
</dbReference>
<feature type="transmembrane region" description="Helical" evidence="6">
    <location>
        <begin position="104"/>
        <end position="126"/>
    </location>
</feature>
<evidence type="ECO:0000313" key="11">
    <source>
        <dbReference type="EMBL" id="BAC45592.1"/>
    </source>
</evidence>
<dbReference type="KEGG" id="bja:bll0327"/>
<keyword evidence="3 5" id="KW-0807">Transducer</keyword>
<evidence type="ECO:0000256" key="1">
    <source>
        <dbReference type="ARBA" id="ARBA00004429"/>
    </source>
</evidence>
<dbReference type="InterPro" id="IPR003660">
    <property type="entry name" value="HAMP_dom"/>
</dbReference>
<dbReference type="HOGENOM" id="CLU_000445_107_27_5"/>
<dbReference type="PROSITE" id="PS50885">
    <property type="entry name" value="HAMP"/>
    <property type="match status" value="1"/>
</dbReference>
<evidence type="ECO:0000256" key="4">
    <source>
        <dbReference type="ARBA" id="ARBA00029447"/>
    </source>
</evidence>
<dbReference type="PhylomeDB" id="Q89XI7"/>
<dbReference type="GO" id="GO:0007165">
    <property type="term" value="P:signal transduction"/>
    <property type="evidence" value="ECO:0007669"/>
    <property type="project" value="UniProtKB-KW"/>
</dbReference>